<protein>
    <recommendedName>
        <fullName evidence="1">CYTH domain-containing protein</fullName>
    </recommendedName>
</protein>
<dbReference type="InterPro" id="IPR023577">
    <property type="entry name" value="CYTH_domain"/>
</dbReference>
<dbReference type="PANTHER" id="PTHR14586:SF1">
    <property type="entry name" value="THIAMINE-TRIPHOSPHATASE"/>
    <property type="match status" value="1"/>
</dbReference>
<dbReference type="InterPro" id="IPR033469">
    <property type="entry name" value="CYTH-like_dom_sf"/>
</dbReference>
<evidence type="ECO:0000313" key="3">
    <source>
        <dbReference type="Proteomes" id="UP000176532"/>
    </source>
</evidence>
<dbReference type="InterPro" id="IPR039582">
    <property type="entry name" value="THTPA"/>
</dbReference>
<accession>A0A1F6M7R3</accession>
<name>A0A1F6M7R3_9BACT</name>
<dbReference type="SUPFAM" id="SSF55154">
    <property type="entry name" value="CYTH-like phosphatases"/>
    <property type="match status" value="1"/>
</dbReference>
<dbReference type="EMBL" id="MFQD01000038">
    <property type="protein sequence ID" value="OGH67677.1"/>
    <property type="molecule type" value="Genomic_DNA"/>
</dbReference>
<evidence type="ECO:0000259" key="1">
    <source>
        <dbReference type="PROSITE" id="PS51707"/>
    </source>
</evidence>
<dbReference type="SMART" id="SM01118">
    <property type="entry name" value="CYTH"/>
    <property type="match status" value="1"/>
</dbReference>
<organism evidence="2 3">
    <name type="scientific">Candidatus Magasanikbacteria bacterium RIFCSPHIGHO2_02_FULL_50_9b</name>
    <dbReference type="NCBI Taxonomy" id="1798682"/>
    <lineage>
        <taxon>Bacteria</taxon>
        <taxon>Candidatus Magasanikiibacteriota</taxon>
    </lineage>
</organism>
<gene>
    <name evidence="2" type="ORF">A3C15_02625</name>
</gene>
<dbReference type="Gene3D" id="2.40.320.10">
    <property type="entry name" value="Hypothetical Protein Pfu-838710-001"/>
    <property type="match status" value="1"/>
</dbReference>
<proteinExistence type="predicted"/>
<dbReference type="AlphaFoldDB" id="A0A1F6M7R3"/>
<dbReference type="PANTHER" id="PTHR14586">
    <property type="entry name" value="THIAMINE-TRIPHOSPHATASE"/>
    <property type="match status" value="1"/>
</dbReference>
<dbReference type="STRING" id="1798682.A3C15_02625"/>
<dbReference type="GO" id="GO:0042357">
    <property type="term" value="P:thiamine diphosphate metabolic process"/>
    <property type="evidence" value="ECO:0007669"/>
    <property type="project" value="TreeGrafter"/>
</dbReference>
<dbReference type="Proteomes" id="UP000176532">
    <property type="component" value="Unassembled WGS sequence"/>
</dbReference>
<dbReference type="PROSITE" id="PS51707">
    <property type="entry name" value="CYTH"/>
    <property type="match status" value="1"/>
</dbReference>
<evidence type="ECO:0000313" key="2">
    <source>
        <dbReference type="EMBL" id="OGH67677.1"/>
    </source>
</evidence>
<dbReference type="GO" id="GO:0000287">
    <property type="term" value="F:magnesium ion binding"/>
    <property type="evidence" value="ECO:0007669"/>
    <property type="project" value="TreeGrafter"/>
</dbReference>
<reference evidence="2 3" key="1">
    <citation type="journal article" date="2016" name="Nat. Commun.">
        <title>Thousands of microbial genomes shed light on interconnected biogeochemical processes in an aquifer system.</title>
        <authorList>
            <person name="Anantharaman K."/>
            <person name="Brown C.T."/>
            <person name="Hug L.A."/>
            <person name="Sharon I."/>
            <person name="Castelle C.J."/>
            <person name="Probst A.J."/>
            <person name="Thomas B.C."/>
            <person name="Singh A."/>
            <person name="Wilkins M.J."/>
            <person name="Karaoz U."/>
            <person name="Brodie E.L."/>
            <person name="Williams K.H."/>
            <person name="Hubbard S.S."/>
            <person name="Banfield J.F."/>
        </authorList>
    </citation>
    <scope>NUCLEOTIDE SEQUENCE [LARGE SCALE GENOMIC DNA]</scope>
</reference>
<comment type="caution">
    <text evidence="2">The sequence shown here is derived from an EMBL/GenBank/DDBJ whole genome shotgun (WGS) entry which is preliminary data.</text>
</comment>
<dbReference type="Pfam" id="PF01928">
    <property type="entry name" value="CYTH"/>
    <property type="match status" value="1"/>
</dbReference>
<feature type="domain" description="CYTH" evidence="1">
    <location>
        <begin position="1"/>
        <end position="184"/>
    </location>
</feature>
<dbReference type="GO" id="GO:0050333">
    <property type="term" value="F:thiamine triphosphate phosphatase activity"/>
    <property type="evidence" value="ECO:0007669"/>
    <property type="project" value="InterPro"/>
</dbReference>
<sequence>MIEVEKKFRPSPDELARLLTGAELISRKENNDVFFDTLDFQLSKKWSWLRDRNGSMELKVAVHMPQDGALCQSFTEYEDDALIRAQIGLPASDVPLRNQLIAAGYQPFAELHTERTQYRDGIFHIDVDHTTAHNFVYDVVEIEIMVDENGDIHAAERDIMAFAESRGLKTGHVNGKVLEYIEQKNPAQFQVLVETGYQPES</sequence>